<dbReference type="SUPFAM" id="SSF51126">
    <property type="entry name" value="Pectin lyase-like"/>
    <property type="match status" value="1"/>
</dbReference>
<gene>
    <name evidence="2" type="ORF">SAMN05444008_10519</name>
</gene>
<dbReference type="RefSeq" id="WP_073041639.1">
    <property type="nucleotide sequence ID" value="NZ_FQUO01000005.1"/>
</dbReference>
<dbReference type="OrthoDB" id="5488826at2"/>
<protein>
    <recommendedName>
        <fullName evidence="4">Right handed beta helix region</fullName>
    </recommendedName>
</protein>
<dbReference type="PROSITE" id="PS51257">
    <property type="entry name" value="PROKAR_LIPOPROTEIN"/>
    <property type="match status" value="1"/>
</dbReference>
<keyword evidence="1" id="KW-0732">Signal</keyword>
<dbReference type="STRING" id="1302690.BUE76_22775"/>
<organism evidence="2 3">
    <name type="scientific">Cnuella takakiae</name>
    <dbReference type="NCBI Taxonomy" id="1302690"/>
    <lineage>
        <taxon>Bacteria</taxon>
        <taxon>Pseudomonadati</taxon>
        <taxon>Bacteroidota</taxon>
        <taxon>Chitinophagia</taxon>
        <taxon>Chitinophagales</taxon>
        <taxon>Chitinophagaceae</taxon>
        <taxon>Cnuella</taxon>
    </lineage>
</organism>
<dbReference type="EMBL" id="FQUO01000005">
    <property type="protein sequence ID" value="SHF10694.1"/>
    <property type="molecule type" value="Genomic_DNA"/>
</dbReference>
<reference evidence="2 3" key="1">
    <citation type="submission" date="2016-11" db="EMBL/GenBank/DDBJ databases">
        <authorList>
            <person name="Jaros S."/>
            <person name="Januszkiewicz K."/>
            <person name="Wedrychowicz H."/>
        </authorList>
    </citation>
    <scope>NUCLEOTIDE SEQUENCE [LARGE SCALE GENOMIC DNA]</scope>
    <source>
        <strain evidence="2 3">DSM 26897</strain>
    </source>
</reference>
<evidence type="ECO:0008006" key="4">
    <source>
        <dbReference type="Google" id="ProtNLM"/>
    </source>
</evidence>
<name>A0A1M4YXZ8_9BACT</name>
<sequence length="549" mass="59908">MRNPFQPFAVAALLLACTAGRSQGMAPTTSLVYPGVNGRLVYVADSLGNKIPDFSNAGYRGGGVPIPTVQAKATVWPVAGDNAARLQQLIDSISALPPDASGFRGAILLKMGQYLLEKPLYIRKSGIILRGEGTGDIGTILIGRMPKEASPKGGGRGGRPALINIAGEAGAKPDENSKQTITDAYVPVGATSFSVAAAKAFKKGDRVLVRRMGNAAWIKAIGADSATVGRNRWQPFDIHYDRTITEVKGNTITIDAPIFCAIESRWGGGALMRYTDERIEQAGIENLRGVSEYDPSVRTRTYGNMDRDKLDPKYQYQGEEYFSDEAHYFNFINISNARNVWVRNITALHFGNSVVQVNAGSKWVTVQDCESWEPVSIRMGARRFTYQVNGQLCLVQRCFSQKGRHSFVLQGHEASGNVFLDCKAVNPYSTSEPHNHWVNGVLYDNVAAPLTARYWDFIIGWAGANIVFWNCEGDFLVQRPPTAQNYSFGHVGLNAVIFNAGLQDLTKPGGHVESMDAHVAPRSLYRTQLRERLGTEAVAVIAKNAGNSE</sequence>
<dbReference type="AlphaFoldDB" id="A0A1M4YXZ8"/>
<dbReference type="InterPro" id="IPR011050">
    <property type="entry name" value="Pectin_lyase_fold/virulence"/>
</dbReference>
<evidence type="ECO:0000313" key="3">
    <source>
        <dbReference type="Proteomes" id="UP000184368"/>
    </source>
</evidence>
<feature type="signal peptide" evidence="1">
    <location>
        <begin position="1"/>
        <end position="24"/>
    </location>
</feature>
<dbReference type="Proteomes" id="UP000184368">
    <property type="component" value="Unassembled WGS sequence"/>
</dbReference>
<proteinExistence type="predicted"/>
<feature type="chain" id="PRO_5012002269" description="Right handed beta helix region" evidence="1">
    <location>
        <begin position="25"/>
        <end position="549"/>
    </location>
</feature>
<keyword evidence="3" id="KW-1185">Reference proteome</keyword>
<evidence type="ECO:0000256" key="1">
    <source>
        <dbReference type="SAM" id="SignalP"/>
    </source>
</evidence>
<accession>A0A1M4YXZ8</accession>
<evidence type="ECO:0000313" key="2">
    <source>
        <dbReference type="EMBL" id="SHF10694.1"/>
    </source>
</evidence>